<dbReference type="AlphaFoldDB" id="A0A5C6BZ33"/>
<organism evidence="1 2">
    <name type="scientific">Allorhodopirellula heiligendammensis</name>
    <dbReference type="NCBI Taxonomy" id="2714739"/>
    <lineage>
        <taxon>Bacteria</taxon>
        <taxon>Pseudomonadati</taxon>
        <taxon>Planctomycetota</taxon>
        <taxon>Planctomycetia</taxon>
        <taxon>Pirellulales</taxon>
        <taxon>Pirellulaceae</taxon>
        <taxon>Allorhodopirellula</taxon>
    </lineage>
</organism>
<keyword evidence="2" id="KW-1185">Reference proteome</keyword>
<dbReference type="Proteomes" id="UP000319908">
    <property type="component" value="Unassembled WGS sequence"/>
</dbReference>
<accession>A0A5C6BZ33</accession>
<comment type="caution">
    <text evidence="1">The sequence shown here is derived from an EMBL/GenBank/DDBJ whole genome shotgun (WGS) entry which is preliminary data.</text>
</comment>
<evidence type="ECO:0000313" key="2">
    <source>
        <dbReference type="Proteomes" id="UP000319908"/>
    </source>
</evidence>
<gene>
    <name evidence="1" type="ORF">Poly21_39270</name>
</gene>
<sequence length="64" mass="7588">MLRYSELEGEVTRFRWNGGWRAHAGDVGQGSQGIEMTRYRFWAEERLLGYQRPRHHTILTHSSL</sequence>
<proteinExistence type="predicted"/>
<evidence type="ECO:0000313" key="1">
    <source>
        <dbReference type="EMBL" id="TWU16721.1"/>
    </source>
</evidence>
<protein>
    <submittedName>
        <fullName evidence="1">Uncharacterized protein</fullName>
    </submittedName>
</protein>
<reference evidence="1 2" key="1">
    <citation type="journal article" date="2020" name="Antonie Van Leeuwenhoek">
        <title>Rhodopirellula heiligendammensis sp. nov., Rhodopirellula pilleata sp. nov., and Rhodopirellula solitaria sp. nov. isolated from natural or artificial marine surfaces in Northern Germany and California, USA, and emended description of the genus Rhodopirellula.</title>
        <authorList>
            <person name="Kallscheuer N."/>
            <person name="Wiegand S."/>
            <person name="Jogler M."/>
            <person name="Boedeker C."/>
            <person name="Peeters S.H."/>
            <person name="Rast P."/>
            <person name="Heuer A."/>
            <person name="Jetten M.S.M."/>
            <person name="Rohde M."/>
            <person name="Jogler C."/>
        </authorList>
    </citation>
    <scope>NUCLEOTIDE SEQUENCE [LARGE SCALE GENOMIC DNA]</scope>
    <source>
        <strain evidence="1 2">Poly21</strain>
    </source>
</reference>
<dbReference type="EMBL" id="SJPU01000002">
    <property type="protein sequence ID" value="TWU16721.1"/>
    <property type="molecule type" value="Genomic_DNA"/>
</dbReference>
<name>A0A5C6BZ33_9BACT</name>